<dbReference type="OrthoDB" id="9976543at2"/>
<comment type="caution">
    <text evidence="2">The sequence shown here is derived from an EMBL/GenBank/DDBJ whole genome shotgun (WGS) entry which is preliminary data.</text>
</comment>
<protein>
    <submittedName>
        <fullName evidence="2">Uncharacterized protein</fullName>
    </submittedName>
</protein>
<evidence type="ECO:0000256" key="1">
    <source>
        <dbReference type="SAM" id="Phobius"/>
    </source>
</evidence>
<proteinExistence type="predicted"/>
<name>A0A0F3RVN7_9LACO</name>
<accession>A0A0F3RVN7</accession>
<dbReference type="EMBL" id="JZCR01000015">
    <property type="protein sequence ID" value="KJW12817.1"/>
    <property type="molecule type" value="Genomic_DNA"/>
</dbReference>
<keyword evidence="1" id="KW-1133">Transmembrane helix</keyword>
<reference evidence="2 3" key="1">
    <citation type="submission" date="2015-03" db="EMBL/GenBank/DDBJ databases">
        <authorList>
            <person name="Zheng J."/>
            <person name="Ganezle M."/>
        </authorList>
    </citation>
    <scope>NUCLEOTIDE SEQUENCE [LARGE SCALE GENOMIC DNA]</scope>
    <source>
        <strain evidence="2 3">LP38</strain>
    </source>
</reference>
<dbReference type="PATRIC" id="fig|216463.3.peg.498"/>
<gene>
    <name evidence="2" type="ORF">VC81_06965</name>
</gene>
<keyword evidence="1" id="KW-0812">Transmembrane</keyword>
<organism evidence="2 3">
    <name type="scientific">Levilactobacillus spicheri</name>
    <dbReference type="NCBI Taxonomy" id="216463"/>
    <lineage>
        <taxon>Bacteria</taxon>
        <taxon>Bacillati</taxon>
        <taxon>Bacillota</taxon>
        <taxon>Bacilli</taxon>
        <taxon>Lactobacillales</taxon>
        <taxon>Lactobacillaceae</taxon>
        <taxon>Levilactobacillus</taxon>
    </lineage>
</organism>
<evidence type="ECO:0000313" key="2">
    <source>
        <dbReference type="EMBL" id="KJW12817.1"/>
    </source>
</evidence>
<sequence length="85" mass="9502">MQRLQTGLKYGLILVCMLGFMWLGDQRQDTAAKPAQDVTLVKRSKNIAHTDQLTTYSPGKTYRDGQMVIKNGQIYEVQVASSAHS</sequence>
<evidence type="ECO:0000313" key="3">
    <source>
        <dbReference type="Proteomes" id="UP000033491"/>
    </source>
</evidence>
<dbReference type="Proteomes" id="UP000033491">
    <property type="component" value="Unassembled WGS sequence"/>
</dbReference>
<dbReference type="AlphaFoldDB" id="A0A0F3RVN7"/>
<dbReference type="RefSeq" id="WP_045807356.1">
    <property type="nucleotide sequence ID" value="NZ_JZCR01000015.1"/>
</dbReference>
<keyword evidence="1" id="KW-0472">Membrane</keyword>
<feature type="transmembrane region" description="Helical" evidence="1">
    <location>
        <begin position="7"/>
        <end position="24"/>
    </location>
</feature>